<feature type="transmembrane region" description="Helical" evidence="1">
    <location>
        <begin position="14"/>
        <end position="32"/>
    </location>
</feature>
<dbReference type="KEGG" id="csep:CP523_12130"/>
<sequence length="221" mass="23519">MGGLKVLKNKILKLIRLLVGFILCASSTVLMLNSNLGLSPWDVFHQGISKLTGMTIGEASIAVGVVCVLLGLALGEKLGVGTILNMIIVGKFIDMIIAMNIIPVASNIFMGVIMMIFGMLVMGLGCYLYIGCALGCGPRDGVMVSLSKKFNKSIKFIRSSIEITVLILGFILGGRVGLGTIITALFLGTSIQIIFRVCSFDVANVRHKSVTESIKSNFIAS</sequence>
<proteinExistence type="predicted"/>
<evidence type="ECO:0000313" key="3">
    <source>
        <dbReference type="Proteomes" id="UP000280586"/>
    </source>
</evidence>
<keyword evidence="1" id="KW-0812">Transmembrane</keyword>
<feature type="transmembrane region" description="Helical" evidence="1">
    <location>
        <begin position="82"/>
        <end position="102"/>
    </location>
</feature>
<dbReference type="PANTHER" id="PTHR40078:SF1">
    <property type="entry name" value="INTEGRAL MEMBRANE PROTEIN"/>
    <property type="match status" value="1"/>
</dbReference>
<evidence type="ECO:0008006" key="4">
    <source>
        <dbReference type="Google" id="ProtNLM"/>
    </source>
</evidence>
<dbReference type="Proteomes" id="UP000280586">
    <property type="component" value="Chromosome"/>
</dbReference>
<gene>
    <name evidence="2" type="ORF">CP523_12130</name>
</gene>
<evidence type="ECO:0000313" key="2">
    <source>
        <dbReference type="EMBL" id="AYE35103.1"/>
    </source>
</evidence>
<dbReference type="InterPro" id="IPR038750">
    <property type="entry name" value="YczE/YyaS-like"/>
</dbReference>
<feature type="transmembrane region" description="Helical" evidence="1">
    <location>
        <begin position="108"/>
        <end position="135"/>
    </location>
</feature>
<keyword evidence="1" id="KW-1133">Transmembrane helix</keyword>
<dbReference type="OrthoDB" id="154912at2"/>
<evidence type="ECO:0000256" key="1">
    <source>
        <dbReference type="SAM" id="Phobius"/>
    </source>
</evidence>
<dbReference type="EMBL" id="CP023671">
    <property type="protein sequence ID" value="AYE35103.1"/>
    <property type="molecule type" value="Genomic_DNA"/>
</dbReference>
<name>A0A9N7JMF3_CLOSE</name>
<feature type="transmembrane region" description="Helical" evidence="1">
    <location>
        <begin position="156"/>
        <end position="172"/>
    </location>
</feature>
<accession>A0A9N7JMF3</accession>
<dbReference type="AlphaFoldDB" id="A0A9N7JMF3"/>
<reference evidence="2 3" key="1">
    <citation type="submission" date="2017-09" db="EMBL/GenBank/DDBJ databases">
        <authorList>
            <person name="Thomas P."/>
            <person name="Seyboldt C."/>
        </authorList>
    </citation>
    <scope>NUCLEOTIDE SEQUENCE [LARGE SCALE GENOMIC DNA]</scope>
    <source>
        <strain evidence="2 3">DSM 7534</strain>
    </source>
</reference>
<dbReference type="Pfam" id="PF19700">
    <property type="entry name" value="DUF6198"/>
    <property type="match status" value="1"/>
</dbReference>
<dbReference type="PANTHER" id="PTHR40078">
    <property type="entry name" value="INTEGRAL MEMBRANE PROTEIN-RELATED"/>
    <property type="match status" value="1"/>
</dbReference>
<protein>
    <recommendedName>
        <fullName evidence="4">YitT family protein</fullName>
    </recommendedName>
</protein>
<feature type="transmembrane region" description="Helical" evidence="1">
    <location>
        <begin position="178"/>
        <end position="198"/>
    </location>
</feature>
<keyword evidence="1" id="KW-0472">Membrane</keyword>
<organism evidence="2 3">
    <name type="scientific">Clostridium septicum</name>
    <dbReference type="NCBI Taxonomy" id="1504"/>
    <lineage>
        <taxon>Bacteria</taxon>
        <taxon>Bacillati</taxon>
        <taxon>Bacillota</taxon>
        <taxon>Clostridia</taxon>
        <taxon>Eubacteriales</taxon>
        <taxon>Clostridiaceae</taxon>
        <taxon>Clostridium</taxon>
    </lineage>
</organism>
<feature type="transmembrane region" description="Helical" evidence="1">
    <location>
        <begin position="52"/>
        <end position="75"/>
    </location>
</feature>